<dbReference type="AlphaFoldDB" id="A0A1M6YUG3"/>
<dbReference type="OrthoDB" id="6400324at2"/>
<reference evidence="4 5" key="1">
    <citation type="submission" date="2016-11" db="EMBL/GenBank/DDBJ databases">
        <authorList>
            <person name="Jaros S."/>
            <person name="Januszkiewicz K."/>
            <person name="Wedrychowicz H."/>
        </authorList>
    </citation>
    <scope>NUCLEOTIDE SEQUENCE [LARGE SCALE GENOMIC DNA]</scope>
    <source>
        <strain evidence="4 5">LMG 20594</strain>
    </source>
</reference>
<feature type="domain" description="DNA-binding transcriptional repressor CapW winged helix-turn-helix" evidence="3">
    <location>
        <begin position="7"/>
        <end position="64"/>
    </location>
</feature>
<dbReference type="RefSeq" id="WP_084561536.1">
    <property type="nucleotide sequence ID" value="NZ_CADFGY010000057.1"/>
</dbReference>
<dbReference type="PROSITE" id="PS52050">
    <property type="entry name" value="WYL"/>
    <property type="match status" value="1"/>
</dbReference>
<gene>
    <name evidence="4" type="ORF">SAMN05192548_10787</name>
</gene>
<evidence type="ECO:0000313" key="4">
    <source>
        <dbReference type="EMBL" id="SHL21712.1"/>
    </source>
</evidence>
<evidence type="ECO:0000259" key="3">
    <source>
        <dbReference type="Pfam" id="PF26109"/>
    </source>
</evidence>
<dbReference type="Pfam" id="PF26109">
    <property type="entry name" value="WHD_BrxR"/>
    <property type="match status" value="1"/>
</dbReference>
<sequence length="283" mass="32699">MESPFERIDALRLLLLWEGELSRSRLKHLFYLGETRASQWVREFRDTYPQWVDWDTRARRYRATFAAYRETEREMASPGVRAALLTRYLALTGLTLDDPGRRDDGIAWATYPELSAPQPRVFAVLHSAIESRRVVEITYSSMRNPQPHERVIAPHGLIRAGRRWHVRAWCENTCTFRDFALGRIARAQTLERGATHDGDADHAWCTVVPVRLIGHPALSDAQALLIRNEYFGGASSRVDYCRGCLVPYYLQDLRVAVDVRWESAPEYQLAVDNLDQVQPWLFP</sequence>
<organism evidence="4 5">
    <name type="scientific">Paraburkholderia terricola</name>
    <dbReference type="NCBI Taxonomy" id="169427"/>
    <lineage>
        <taxon>Bacteria</taxon>
        <taxon>Pseudomonadati</taxon>
        <taxon>Pseudomonadota</taxon>
        <taxon>Betaproteobacteria</taxon>
        <taxon>Burkholderiales</taxon>
        <taxon>Burkholderiaceae</taxon>
        <taxon>Paraburkholderia</taxon>
    </lineage>
</organism>
<dbReference type="PANTHER" id="PTHR34580:SF3">
    <property type="entry name" value="PROTEIN PAFB"/>
    <property type="match status" value="1"/>
</dbReference>
<dbReference type="InterPro" id="IPR059019">
    <property type="entry name" value="WHD_CapW"/>
</dbReference>
<accession>A0A1M6YUG3</accession>
<dbReference type="EMBL" id="FRAB01000078">
    <property type="protein sequence ID" value="SHL21712.1"/>
    <property type="molecule type" value="Genomic_DNA"/>
</dbReference>
<dbReference type="InterPro" id="IPR026881">
    <property type="entry name" value="WYL_dom"/>
</dbReference>
<dbReference type="Pfam" id="PF26107">
    <property type="entry name" value="BrxR_CTD"/>
    <property type="match status" value="1"/>
</dbReference>
<evidence type="ECO:0000259" key="1">
    <source>
        <dbReference type="Pfam" id="PF13280"/>
    </source>
</evidence>
<name>A0A1M6YUG3_9BURK</name>
<dbReference type="InterPro" id="IPR051534">
    <property type="entry name" value="CBASS_pafABC_assoc_protein"/>
</dbReference>
<dbReference type="InterPro" id="IPR059020">
    <property type="entry name" value="CapW_CTD"/>
</dbReference>
<dbReference type="Pfam" id="PF13280">
    <property type="entry name" value="WYL"/>
    <property type="match status" value="1"/>
</dbReference>
<dbReference type="STRING" id="169427.SAMN05192548_10787"/>
<feature type="domain" description="WYL" evidence="1">
    <location>
        <begin position="121"/>
        <end position="188"/>
    </location>
</feature>
<dbReference type="PANTHER" id="PTHR34580">
    <property type="match status" value="1"/>
</dbReference>
<evidence type="ECO:0000313" key="5">
    <source>
        <dbReference type="Proteomes" id="UP000184395"/>
    </source>
</evidence>
<dbReference type="Proteomes" id="UP000184395">
    <property type="component" value="Unassembled WGS sequence"/>
</dbReference>
<feature type="domain" description="DNA-binding transcriptional repressor CapW C-terminal dimerisation" evidence="2">
    <location>
        <begin position="208"/>
        <end position="277"/>
    </location>
</feature>
<proteinExistence type="predicted"/>
<protein>
    <submittedName>
        <fullName evidence="4">WYL domain-containing protein</fullName>
    </submittedName>
</protein>
<evidence type="ECO:0000259" key="2">
    <source>
        <dbReference type="Pfam" id="PF26107"/>
    </source>
</evidence>